<dbReference type="Proteomes" id="UP000244338">
    <property type="component" value="Unassembled WGS sequence"/>
</dbReference>
<proteinExistence type="predicted"/>
<dbReference type="EMBL" id="PEBX01000001">
    <property type="protein sequence ID" value="PTQ57939.1"/>
    <property type="molecule type" value="Genomic_DNA"/>
</dbReference>
<evidence type="ECO:0000313" key="2">
    <source>
        <dbReference type="Proteomes" id="UP000244338"/>
    </source>
</evidence>
<accession>A0A2R6Y5J9</accession>
<dbReference type="AlphaFoldDB" id="A0A2R6Y5J9"/>
<dbReference type="InterPro" id="IPR023296">
    <property type="entry name" value="Glyco_hydro_beta-prop_sf"/>
</dbReference>
<comment type="caution">
    <text evidence="1">The sequence shown here is derived from an EMBL/GenBank/DDBJ whole genome shotgun (WGS) entry which is preliminary data.</text>
</comment>
<evidence type="ECO:0000313" key="1">
    <source>
        <dbReference type="EMBL" id="PTQ57939.1"/>
    </source>
</evidence>
<dbReference type="Gene3D" id="2.115.10.20">
    <property type="entry name" value="Glycosyl hydrolase domain, family 43"/>
    <property type="match status" value="1"/>
</dbReference>
<gene>
    <name evidence="1" type="ORF">BSOLF_0450</name>
</gene>
<protein>
    <submittedName>
        <fullName evidence="1">Uncharacterized protein</fullName>
    </submittedName>
</protein>
<organism evidence="1 2">
    <name type="scientific">Candidatus Carbonibacillus altaicus</name>
    <dbReference type="NCBI Taxonomy" id="2163959"/>
    <lineage>
        <taxon>Bacteria</taxon>
        <taxon>Bacillati</taxon>
        <taxon>Bacillota</taxon>
        <taxon>Bacilli</taxon>
        <taxon>Bacillales</taxon>
        <taxon>Candidatus Carbonibacillus</taxon>
    </lineage>
</organism>
<reference evidence="2" key="1">
    <citation type="journal article" date="2018" name="Sci. Rep.">
        <title>Lignite coal burning seam in the remote Altai Mountains harbors a hydrogen-driven thermophilic microbial community.</title>
        <authorList>
            <person name="Kadnikov V.V."/>
            <person name="Mardanov A.V."/>
            <person name="Ivasenko D.A."/>
            <person name="Antsiferov D.V."/>
            <person name="Beletsky A.V."/>
            <person name="Karnachuk O.V."/>
            <person name="Ravin N.V."/>
        </authorList>
    </citation>
    <scope>NUCLEOTIDE SEQUENCE [LARGE SCALE GENOMIC DNA]</scope>
</reference>
<sequence length="41" mass="4626">MNSERYEKQGFYGGVVFPMGGILEDDAIVLFYGTAELFIFT</sequence>
<name>A0A2R6Y5J9_9BACL</name>